<comment type="caution">
    <text evidence="2">The sequence shown here is derived from an EMBL/GenBank/DDBJ whole genome shotgun (WGS) entry which is preliminary data.</text>
</comment>
<organism evidence="2 3">
    <name type="scientific">Salix dunnii</name>
    <dbReference type="NCBI Taxonomy" id="1413687"/>
    <lineage>
        <taxon>Eukaryota</taxon>
        <taxon>Viridiplantae</taxon>
        <taxon>Streptophyta</taxon>
        <taxon>Embryophyta</taxon>
        <taxon>Tracheophyta</taxon>
        <taxon>Spermatophyta</taxon>
        <taxon>Magnoliopsida</taxon>
        <taxon>eudicotyledons</taxon>
        <taxon>Gunneridae</taxon>
        <taxon>Pentapetalae</taxon>
        <taxon>rosids</taxon>
        <taxon>fabids</taxon>
        <taxon>Malpighiales</taxon>
        <taxon>Salicaceae</taxon>
        <taxon>Saliceae</taxon>
        <taxon>Salix</taxon>
    </lineage>
</organism>
<dbReference type="OrthoDB" id="289942at2759"/>
<dbReference type="SUPFAM" id="SSF53790">
    <property type="entry name" value="Tetrapyrrole methylase"/>
    <property type="match status" value="1"/>
</dbReference>
<dbReference type="PANTHER" id="PTHR46111:SF1">
    <property type="entry name" value="RIBOSOMAL RNA SMALL SUBUNIT METHYLTRANSFERASE I"/>
    <property type="match status" value="1"/>
</dbReference>
<gene>
    <name evidence="2" type="ORF">SADUNF_Sadunf02G0025300</name>
</gene>
<reference evidence="2 3" key="1">
    <citation type="submission" date="2020-10" db="EMBL/GenBank/DDBJ databases">
        <title>Plant Genome Project.</title>
        <authorList>
            <person name="Zhang R.-G."/>
        </authorList>
    </citation>
    <scope>NUCLEOTIDE SEQUENCE [LARGE SCALE GENOMIC DNA]</scope>
    <source>
        <strain evidence="2">FAFU-HL-1</strain>
        <tissue evidence="2">Leaf</tissue>
    </source>
</reference>
<dbReference type="PANTHER" id="PTHR46111">
    <property type="entry name" value="RIBOSOMAL RNA SMALL SUBUNIT METHYLTRANSFERASE I"/>
    <property type="match status" value="1"/>
</dbReference>
<dbReference type="Proteomes" id="UP000657918">
    <property type="component" value="Unassembled WGS sequence"/>
</dbReference>
<accession>A0A835N5R6</accession>
<name>A0A835N5R6_9ROSI</name>
<evidence type="ECO:0000313" key="3">
    <source>
        <dbReference type="Proteomes" id="UP000657918"/>
    </source>
</evidence>
<sequence>MEAQTINPEVVVNDSKNIYGGYYGGGGGGGGSWYKWAVCGLKEKGRARRRVNNHPTYRRRVFMAAILPTNAQLSIISSSNWMCMDENIPVIPIPGPCAVVAALSASGFDTDEFAFGIYFSFQFLMLILRVGIFLMSC</sequence>
<keyword evidence="1" id="KW-0812">Transmembrane</keyword>
<dbReference type="GO" id="GO:0008168">
    <property type="term" value="F:methyltransferase activity"/>
    <property type="evidence" value="ECO:0007669"/>
    <property type="project" value="InterPro"/>
</dbReference>
<dbReference type="InterPro" id="IPR008189">
    <property type="entry name" value="rRNA_ssu_MeTfrase_I"/>
</dbReference>
<dbReference type="AlphaFoldDB" id="A0A835N5R6"/>
<evidence type="ECO:0000256" key="1">
    <source>
        <dbReference type="SAM" id="Phobius"/>
    </source>
</evidence>
<dbReference type="InterPro" id="IPR035996">
    <property type="entry name" value="4pyrrol_Methylase_sf"/>
</dbReference>
<proteinExistence type="predicted"/>
<keyword evidence="3" id="KW-1185">Reference proteome</keyword>
<feature type="transmembrane region" description="Helical" evidence="1">
    <location>
        <begin position="113"/>
        <end position="135"/>
    </location>
</feature>
<keyword evidence="1" id="KW-1133">Transmembrane helix</keyword>
<keyword evidence="1" id="KW-0472">Membrane</keyword>
<dbReference type="EMBL" id="JADGMS010000002">
    <property type="protein sequence ID" value="KAF9686780.1"/>
    <property type="molecule type" value="Genomic_DNA"/>
</dbReference>
<evidence type="ECO:0000313" key="2">
    <source>
        <dbReference type="EMBL" id="KAF9686780.1"/>
    </source>
</evidence>
<protein>
    <submittedName>
        <fullName evidence="2">Uncharacterized protein</fullName>
    </submittedName>
</protein>